<organism evidence="2 3">
    <name type="scientific">Blastomyces silverae</name>
    <dbReference type="NCBI Taxonomy" id="2060906"/>
    <lineage>
        <taxon>Eukaryota</taxon>
        <taxon>Fungi</taxon>
        <taxon>Dikarya</taxon>
        <taxon>Ascomycota</taxon>
        <taxon>Pezizomycotina</taxon>
        <taxon>Eurotiomycetes</taxon>
        <taxon>Eurotiomycetidae</taxon>
        <taxon>Onygenales</taxon>
        <taxon>Ajellomycetaceae</taxon>
        <taxon>Blastomyces</taxon>
    </lineage>
</organism>
<dbReference type="Pfam" id="PF06985">
    <property type="entry name" value="HET"/>
    <property type="match status" value="1"/>
</dbReference>
<comment type="caution">
    <text evidence="2">The sequence shown here is derived from an EMBL/GenBank/DDBJ whole genome shotgun (WGS) entry which is preliminary data.</text>
</comment>
<keyword evidence="3" id="KW-1185">Reference proteome</keyword>
<proteinExistence type="predicted"/>
<dbReference type="InterPro" id="IPR010730">
    <property type="entry name" value="HET"/>
</dbReference>
<dbReference type="EMBL" id="LDEV01003422">
    <property type="protein sequence ID" value="KLJ05883.1"/>
    <property type="molecule type" value="Genomic_DNA"/>
</dbReference>
<dbReference type="OrthoDB" id="5125733at2759"/>
<accession>A0A0H1B4A4</accession>
<dbReference type="PANTHER" id="PTHR33112:SF16">
    <property type="entry name" value="HETEROKARYON INCOMPATIBILITY DOMAIN-CONTAINING PROTEIN"/>
    <property type="match status" value="1"/>
</dbReference>
<reference evidence="3" key="1">
    <citation type="journal article" date="2015" name="PLoS Genet.">
        <title>The dynamic genome and transcriptome of the human fungal pathogen Blastomyces and close relative Emmonsia.</title>
        <authorList>
            <person name="Munoz J.F."/>
            <person name="Gauthier G.M."/>
            <person name="Desjardins C.A."/>
            <person name="Gallo J.E."/>
            <person name="Holder J."/>
            <person name="Sullivan T.D."/>
            <person name="Marty A.J."/>
            <person name="Carmen J.C."/>
            <person name="Chen Z."/>
            <person name="Ding L."/>
            <person name="Gujja S."/>
            <person name="Magrini V."/>
            <person name="Misas E."/>
            <person name="Mitreva M."/>
            <person name="Priest M."/>
            <person name="Saif S."/>
            <person name="Whiston E.A."/>
            <person name="Young S."/>
            <person name="Zeng Q."/>
            <person name="Goldman W.E."/>
            <person name="Mardis E.R."/>
            <person name="Taylor J.W."/>
            <person name="McEwen J.G."/>
            <person name="Clay O.K."/>
            <person name="Klein B.S."/>
            <person name="Cuomo C.A."/>
        </authorList>
    </citation>
    <scope>NUCLEOTIDE SEQUENCE [LARGE SCALE GENOMIC DNA]</scope>
    <source>
        <strain evidence="3">UAMH 139</strain>
    </source>
</reference>
<gene>
    <name evidence="2" type="ORF">EMPG_10684</name>
</gene>
<sequence length="596" mass="67029">MGKGGGGSALFLHAFTTAQDPASAYVTARPLRTDTNSDAARVQIREWLKDCKEHTCCRTLHEDSILPTRVIEVSPPGRQYARVLESKYLSGRYATLSYCWGKEGFPNLTRSNYVKLTEELDEETLPPTIRDALATTRTLSIPYLWVDALCIIQDSEEDKAKEMAQMKEVYASSALTIVAASAEGVSAGFLYPRVHQEICYTIPVRLQPDVFGTMSVNELDAVCYDERLEPISKRGWTMQEQLLSSSVLTFTARTMMWRCRGGIKTFGDSLYFPHDLDAGYNDNDEKYSLNLHTLLLNPEEACADKDRALSCWLRLVTAYSIRVTSLERDRLNALAGLASHPSFSHALGPSYLAGLWQYSLARQLTWRTSTWHRSLGEDESFTIERPARYQAPSWSWASLKGGIVHFGFSYGEEEEETIPRVICEILDCSTTPAFPELNPFGEILSAQLRLRAPARKAWFKPSTSNIFVLSDYACEKSKTVTLKNETVGFAEALQIHMNDFRLRHPDVNTTEDPEALHGVNSRNICGTCDETAYHEYYLVLCVAITLEDERNDGVEGLLLIEEEGGKSTSIFRRIGVFERGRNADFDSEKNVEVSII</sequence>
<dbReference type="AlphaFoldDB" id="A0A0H1B4A4"/>
<protein>
    <recommendedName>
        <fullName evidence="1">Heterokaryon incompatibility domain-containing protein</fullName>
    </recommendedName>
</protein>
<dbReference type="PANTHER" id="PTHR33112">
    <property type="entry name" value="DOMAIN PROTEIN, PUTATIVE-RELATED"/>
    <property type="match status" value="1"/>
</dbReference>
<evidence type="ECO:0000313" key="3">
    <source>
        <dbReference type="Proteomes" id="UP000053573"/>
    </source>
</evidence>
<evidence type="ECO:0000259" key="1">
    <source>
        <dbReference type="Pfam" id="PF06985"/>
    </source>
</evidence>
<dbReference type="STRING" id="2060906.A0A0H1B4A4"/>
<feature type="domain" description="Heterokaryon incompatibility" evidence="1">
    <location>
        <begin position="93"/>
        <end position="240"/>
    </location>
</feature>
<dbReference type="Proteomes" id="UP000053573">
    <property type="component" value="Unassembled WGS sequence"/>
</dbReference>
<name>A0A0H1B4A4_9EURO</name>
<evidence type="ECO:0000313" key="2">
    <source>
        <dbReference type="EMBL" id="KLJ05883.1"/>
    </source>
</evidence>